<dbReference type="AlphaFoldDB" id="A0AAE9DQ20"/>
<dbReference type="Proteomes" id="UP000827892">
    <property type="component" value="Chromosome II"/>
</dbReference>
<keyword evidence="4 11" id="KW-0489">Methyltransferase</keyword>
<dbReference type="GO" id="GO:0035097">
    <property type="term" value="C:histone methyltransferase complex"/>
    <property type="evidence" value="ECO:0007669"/>
    <property type="project" value="UniProtKB-ARBA"/>
</dbReference>
<sequence>MDDHNRTARLRTSRYNSVDEEWCVCNHYWLHSNGSTTTYSGHYLFTAPLDTILEISEQKFHGRHDKLQLHPIKLSEELPPHLTHEEKCNISCLSLSPVYVISFTLSSLNTFLCSSNYPTTDGSGRSLRSAIKRNAPSKDAGRDSKIAAKVEKWSIESVCKYGRSLDFTSNEPNAASVIKTLFKEIHGSVLSKLNIHPLHWDECADSELGPFLKTFNNSVKVFRKNNPRDVLLSKENWRQKEASEFRVICDLACQLAIPNPRVLNTHYAGFSSGTYGETNIETLQKILDLLGVKEDDVFIDLGSGIGQLVTFAAAYTNIAHVRSIELQQVPAGFADENARQFKKLMRHFGEKPRPFELELGDFNTEETETFLKEKATIIFCNNLAFDPGLMIKLRAILQFCNNGTKIVDLWICLVKAQHPSTQLGRFPFSQFFESPLLPQKYNQFFRLWMTGSAQRLEHLHVITADHEINKDALLR</sequence>
<dbReference type="EMBL" id="CP090892">
    <property type="protein sequence ID" value="ULU08397.1"/>
    <property type="molecule type" value="Genomic_DNA"/>
</dbReference>
<keyword evidence="5 11" id="KW-0808">Transferase</keyword>
<dbReference type="InterPro" id="IPR030445">
    <property type="entry name" value="H3-K79_meTrfase"/>
</dbReference>
<dbReference type="FunFam" id="3.40.50.150:FF:000033">
    <property type="entry name" value="Histone-lysine N-methyltransferase, H3 lysine-79 specific"/>
    <property type="match status" value="1"/>
</dbReference>
<feature type="domain" description="DOT1" evidence="12">
    <location>
        <begin position="157"/>
        <end position="475"/>
    </location>
</feature>
<dbReference type="PANTHER" id="PTHR21451">
    <property type="entry name" value="HISTONE H3 METHYLTRANSFERASE"/>
    <property type="match status" value="1"/>
</dbReference>
<evidence type="ECO:0000256" key="9">
    <source>
        <dbReference type="ARBA" id="ARBA00029821"/>
    </source>
</evidence>
<dbReference type="Pfam" id="PF07735">
    <property type="entry name" value="FBA_2"/>
    <property type="match status" value="1"/>
</dbReference>
<comment type="miscellaneous">
    <text evidence="11">In contrast to other lysine histone methyltransferases, it does not contain a SET domain, suggesting the existence of another mechanism for methylation of lysine residues of histones.</text>
</comment>
<dbReference type="PROSITE" id="PS51569">
    <property type="entry name" value="DOT1"/>
    <property type="match status" value="1"/>
</dbReference>
<protein>
    <recommendedName>
        <fullName evidence="3 11">Histone-lysine N-methyltransferase, H3 lysine-79 specific</fullName>
        <ecNumber evidence="2 11">2.1.1.360</ecNumber>
    </recommendedName>
    <alternativeName>
        <fullName evidence="9 11">Histone H3-K79 methyltransferase</fullName>
    </alternativeName>
</protein>
<dbReference type="InterPro" id="IPR025789">
    <property type="entry name" value="DOT1_dom"/>
</dbReference>
<dbReference type="EC" id="2.1.1.360" evidence="2 11"/>
<keyword evidence="6 11" id="KW-0949">S-adenosyl-L-methionine</keyword>
<comment type="function">
    <text evidence="11">Histone methyltransferase that specifically trimethylates histone H3 to form H3K79me3. This methylation is required for telomere silencing and for the pachytene checkpoint during the meiotic cell cycle by allowing the recruitment of RAD9 to double strand breaks. Nucleosomes are preferred as substrate compared to free histone.</text>
</comment>
<dbReference type="Pfam" id="PF08123">
    <property type="entry name" value="DOT1"/>
    <property type="match status" value="1"/>
</dbReference>
<comment type="subcellular location">
    <subcellularLocation>
        <location evidence="1 11">Nucleus</location>
    </subcellularLocation>
</comment>
<evidence type="ECO:0000259" key="12">
    <source>
        <dbReference type="PROSITE" id="PS51569"/>
    </source>
</evidence>
<evidence type="ECO:0000256" key="6">
    <source>
        <dbReference type="ARBA" id="ARBA00022691"/>
    </source>
</evidence>
<proteinExistence type="inferred from homology"/>
<evidence type="ECO:0000313" key="13">
    <source>
        <dbReference type="EMBL" id="ULU08397.1"/>
    </source>
</evidence>
<evidence type="ECO:0000256" key="3">
    <source>
        <dbReference type="ARBA" id="ARBA00020987"/>
    </source>
</evidence>
<keyword evidence="7 11" id="KW-0156">Chromatin regulator</keyword>
<dbReference type="GO" id="GO:0032259">
    <property type="term" value="P:methylation"/>
    <property type="evidence" value="ECO:0007669"/>
    <property type="project" value="UniProtKB-KW"/>
</dbReference>
<accession>A0AAE9DQ20</accession>
<evidence type="ECO:0000256" key="1">
    <source>
        <dbReference type="ARBA" id="ARBA00004123"/>
    </source>
</evidence>
<evidence type="ECO:0000256" key="2">
    <source>
        <dbReference type="ARBA" id="ARBA00012190"/>
    </source>
</evidence>
<comment type="catalytic activity">
    <reaction evidence="10 11">
        <text>L-lysyl(79)-[histone H3] + 3 S-adenosyl-L-methionine = N(6),N(6),N(6)-trimethyl-L-lysyl(79)-[histone H3] + 3 S-adenosyl-L-homocysteine + 3 H(+)</text>
        <dbReference type="Rhea" id="RHEA:60328"/>
        <dbReference type="Rhea" id="RHEA-COMP:15549"/>
        <dbReference type="Rhea" id="RHEA-COMP:15552"/>
        <dbReference type="ChEBI" id="CHEBI:15378"/>
        <dbReference type="ChEBI" id="CHEBI:29969"/>
        <dbReference type="ChEBI" id="CHEBI:57856"/>
        <dbReference type="ChEBI" id="CHEBI:59789"/>
        <dbReference type="ChEBI" id="CHEBI:61961"/>
        <dbReference type="EC" id="2.1.1.360"/>
    </reaction>
</comment>
<evidence type="ECO:0000313" key="14">
    <source>
        <dbReference type="Proteomes" id="UP000827892"/>
    </source>
</evidence>
<dbReference type="GO" id="GO:0140956">
    <property type="term" value="F:histone H3K79 trimethyltransferase activity"/>
    <property type="evidence" value="ECO:0007669"/>
    <property type="project" value="UniProtKB-EC"/>
</dbReference>
<name>A0AAE9DQ20_CAEBR</name>
<organism evidence="13 14">
    <name type="scientific">Caenorhabditis briggsae</name>
    <dbReference type="NCBI Taxonomy" id="6238"/>
    <lineage>
        <taxon>Eukaryota</taxon>
        <taxon>Metazoa</taxon>
        <taxon>Ecdysozoa</taxon>
        <taxon>Nematoda</taxon>
        <taxon>Chromadorea</taxon>
        <taxon>Rhabditida</taxon>
        <taxon>Rhabditina</taxon>
        <taxon>Rhabditomorpha</taxon>
        <taxon>Rhabditoidea</taxon>
        <taxon>Rhabditidae</taxon>
        <taxon>Peloderinae</taxon>
        <taxon>Caenorhabditis</taxon>
    </lineage>
</organism>
<evidence type="ECO:0000256" key="10">
    <source>
        <dbReference type="ARBA" id="ARBA00047770"/>
    </source>
</evidence>
<gene>
    <name evidence="13" type="ORF">L3Y34_019523</name>
</gene>
<evidence type="ECO:0000256" key="11">
    <source>
        <dbReference type="RuleBase" id="RU271113"/>
    </source>
</evidence>
<dbReference type="Gene3D" id="3.40.50.150">
    <property type="entry name" value="Vaccinia Virus protein VP39"/>
    <property type="match status" value="1"/>
</dbReference>
<dbReference type="InterPro" id="IPR029063">
    <property type="entry name" value="SAM-dependent_MTases_sf"/>
</dbReference>
<dbReference type="PANTHER" id="PTHR21451:SF0">
    <property type="entry name" value="HISTONE-LYSINE N-METHYLTRANSFERASE, H3 LYSINE-79 SPECIFIC"/>
    <property type="match status" value="1"/>
</dbReference>
<evidence type="ECO:0000256" key="4">
    <source>
        <dbReference type="ARBA" id="ARBA00022603"/>
    </source>
</evidence>
<evidence type="ECO:0000256" key="7">
    <source>
        <dbReference type="ARBA" id="ARBA00022853"/>
    </source>
</evidence>
<dbReference type="SUPFAM" id="SSF53335">
    <property type="entry name" value="S-adenosyl-L-methionine-dependent methyltransferases"/>
    <property type="match status" value="1"/>
</dbReference>
<dbReference type="GO" id="GO:0051726">
    <property type="term" value="P:regulation of cell cycle"/>
    <property type="evidence" value="ECO:0007669"/>
    <property type="project" value="InterPro"/>
</dbReference>
<dbReference type="InterPro" id="IPR012885">
    <property type="entry name" value="F-box_Sdz-33"/>
</dbReference>
<evidence type="ECO:0000256" key="5">
    <source>
        <dbReference type="ARBA" id="ARBA00022679"/>
    </source>
</evidence>
<keyword evidence="8 11" id="KW-0539">Nucleus</keyword>
<reference evidence="13 14" key="1">
    <citation type="submission" date="2022-05" db="EMBL/GenBank/DDBJ databases">
        <title>Chromosome-level reference genomes for two strains of Caenorhabditis briggsae: an improved platform for comparative genomics.</title>
        <authorList>
            <person name="Stevens L."/>
            <person name="Andersen E.C."/>
        </authorList>
    </citation>
    <scope>NUCLEOTIDE SEQUENCE [LARGE SCALE GENOMIC DNA]</scope>
    <source>
        <strain evidence="13">QX1410_ONT</strain>
        <tissue evidence="13">Whole-organism</tissue>
    </source>
</reference>
<evidence type="ECO:0000256" key="8">
    <source>
        <dbReference type="ARBA" id="ARBA00023242"/>
    </source>
</evidence>
<comment type="similarity">
    <text evidence="11">Belongs to the class I-like SAM-binding methyltransferase superfamily. DOT1 family.</text>
</comment>